<comment type="similarity">
    <text evidence="4">Belongs to the AAA ATPase family.</text>
</comment>
<keyword evidence="1 4" id="KW-0547">Nucleotide-binding</keyword>
<dbReference type="Gene3D" id="1.25.40.10">
    <property type="entry name" value="Tetratricopeptide repeat domain"/>
    <property type="match status" value="1"/>
</dbReference>
<dbReference type="OrthoDB" id="9809379at2"/>
<dbReference type="RefSeq" id="WP_039349148.1">
    <property type="nucleotide sequence ID" value="NZ_PGEZ01000002.1"/>
</dbReference>
<sequence>MSDRIDGLRDALEASPGNTTIRLILAEALRDGGEAAEAISHYEILLAAGGLTPVDAVAVAHFSLDHGRLDVARGCLESARERGEIDGITEADARLAAAMAAITRTGPAVESDAPGDPFDHLAAGQLGPGSVPAAELLREESVRFADVGGLEDLKKVLHRLIVMPYVRPDLYAKYGRRAGGGVMLYGPPGCGKTLIARAIAGECGLPFFPIRIEDVVSEYFGASERNLADIFEQARANAPCVVFIDEMDAIAYKRHRAGGDSARRLTNVLLQQLDGVGSDTTDMLVVGASNAPWDVDSALSRPGRFERRVFVPPPDDDARRAIVETLLHGIHADASGATALAARTDFYSGADLRAVVDRAAEYAIEHALDTGDDQPIGTSELLGAAAEVRPTTLDWLRRARDFLEFADSDEWDDVRTFLKKRPIRKRL</sequence>
<dbReference type="InterPro" id="IPR003959">
    <property type="entry name" value="ATPase_AAA_core"/>
</dbReference>
<evidence type="ECO:0000313" key="6">
    <source>
        <dbReference type="EMBL" id="PJJ54022.1"/>
    </source>
</evidence>
<keyword evidence="3" id="KW-0175">Coiled coil</keyword>
<dbReference type="SUPFAM" id="SSF48452">
    <property type="entry name" value="TPR-like"/>
    <property type="match status" value="1"/>
</dbReference>
<keyword evidence="7" id="KW-1185">Reference proteome</keyword>
<dbReference type="PROSITE" id="PS00674">
    <property type="entry name" value="AAA"/>
    <property type="match status" value="1"/>
</dbReference>
<dbReference type="InterPro" id="IPR050168">
    <property type="entry name" value="AAA_ATPase_domain"/>
</dbReference>
<gene>
    <name evidence="6" type="ORF">CLV56_3525</name>
</gene>
<dbReference type="InterPro" id="IPR003593">
    <property type="entry name" value="AAA+_ATPase"/>
</dbReference>
<keyword evidence="2 4" id="KW-0067">ATP-binding</keyword>
<dbReference type="FunFam" id="3.40.50.300:FF:001025">
    <property type="entry name" value="ATPase family, AAA domain-containing 2B"/>
    <property type="match status" value="1"/>
</dbReference>
<proteinExistence type="inferred from homology"/>
<dbReference type="SMART" id="SM00382">
    <property type="entry name" value="AAA"/>
    <property type="match status" value="1"/>
</dbReference>
<dbReference type="Gene3D" id="1.10.8.60">
    <property type="match status" value="1"/>
</dbReference>
<dbReference type="PANTHER" id="PTHR23077:SF171">
    <property type="entry name" value="NUCLEAR VALOSIN-CONTAINING PROTEIN-LIKE"/>
    <property type="match status" value="1"/>
</dbReference>
<comment type="caution">
    <text evidence="6">The sequence shown here is derived from an EMBL/GenBank/DDBJ whole genome shotgun (WGS) entry which is preliminary data.</text>
</comment>
<evidence type="ECO:0000256" key="4">
    <source>
        <dbReference type="RuleBase" id="RU003651"/>
    </source>
</evidence>
<dbReference type="InterPro" id="IPR041569">
    <property type="entry name" value="AAA_lid_3"/>
</dbReference>
<dbReference type="GO" id="GO:0016887">
    <property type="term" value="F:ATP hydrolysis activity"/>
    <property type="evidence" value="ECO:0007669"/>
    <property type="project" value="InterPro"/>
</dbReference>
<name>A0A0B2BLA8_9ACTN</name>
<dbReference type="Pfam" id="PF17862">
    <property type="entry name" value="AAA_lid_3"/>
    <property type="match status" value="1"/>
</dbReference>
<organism evidence="6 7">
    <name type="scientific">Mumia flava</name>
    <dbReference type="NCBI Taxonomy" id="1348852"/>
    <lineage>
        <taxon>Bacteria</taxon>
        <taxon>Bacillati</taxon>
        <taxon>Actinomycetota</taxon>
        <taxon>Actinomycetes</taxon>
        <taxon>Propionibacteriales</taxon>
        <taxon>Nocardioidaceae</taxon>
        <taxon>Mumia</taxon>
    </lineage>
</organism>
<evidence type="ECO:0000259" key="5">
    <source>
        <dbReference type="SMART" id="SM00382"/>
    </source>
</evidence>
<evidence type="ECO:0000256" key="1">
    <source>
        <dbReference type="ARBA" id="ARBA00022741"/>
    </source>
</evidence>
<dbReference type="EMBL" id="PGEZ01000002">
    <property type="protein sequence ID" value="PJJ54022.1"/>
    <property type="molecule type" value="Genomic_DNA"/>
</dbReference>
<dbReference type="SUPFAM" id="SSF52540">
    <property type="entry name" value="P-loop containing nucleoside triphosphate hydrolases"/>
    <property type="match status" value="1"/>
</dbReference>
<accession>A0A0B2BLA8</accession>
<evidence type="ECO:0000256" key="2">
    <source>
        <dbReference type="ARBA" id="ARBA00022840"/>
    </source>
</evidence>
<feature type="domain" description="AAA+ ATPase" evidence="5">
    <location>
        <begin position="178"/>
        <end position="315"/>
    </location>
</feature>
<reference evidence="6 7" key="1">
    <citation type="submission" date="2017-11" db="EMBL/GenBank/DDBJ databases">
        <title>Genomic Encyclopedia of Archaeal and Bacterial Type Strains, Phase II (KMG-II): From Individual Species to Whole Genera.</title>
        <authorList>
            <person name="Goeker M."/>
        </authorList>
    </citation>
    <scope>NUCLEOTIDE SEQUENCE [LARGE SCALE GENOMIC DNA]</scope>
    <source>
        <strain evidence="6 7">DSM 27763</strain>
    </source>
</reference>
<protein>
    <submittedName>
        <fullName evidence="6">ATPase family protein associated with various cellular activities (AAA)</fullName>
    </submittedName>
</protein>
<dbReference type="InterPro" id="IPR011990">
    <property type="entry name" value="TPR-like_helical_dom_sf"/>
</dbReference>
<dbReference type="InterPro" id="IPR027417">
    <property type="entry name" value="P-loop_NTPase"/>
</dbReference>
<dbReference type="Proteomes" id="UP000230842">
    <property type="component" value="Unassembled WGS sequence"/>
</dbReference>
<evidence type="ECO:0000313" key="7">
    <source>
        <dbReference type="Proteomes" id="UP000230842"/>
    </source>
</evidence>
<dbReference type="Gene3D" id="3.40.50.300">
    <property type="entry name" value="P-loop containing nucleotide triphosphate hydrolases"/>
    <property type="match status" value="1"/>
</dbReference>
<dbReference type="PANTHER" id="PTHR23077">
    <property type="entry name" value="AAA-FAMILY ATPASE"/>
    <property type="match status" value="1"/>
</dbReference>
<dbReference type="InterPro" id="IPR003960">
    <property type="entry name" value="ATPase_AAA_CS"/>
</dbReference>
<dbReference type="GO" id="GO:0005524">
    <property type="term" value="F:ATP binding"/>
    <property type="evidence" value="ECO:0007669"/>
    <property type="project" value="UniProtKB-KW"/>
</dbReference>
<dbReference type="Pfam" id="PF00004">
    <property type="entry name" value="AAA"/>
    <property type="match status" value="1"/>
</dbReference>
<dbReference type="AlphaFoldDB" id="A0A0B2BLA8"/>
<evidence type="ECO:0000256" key="3">
    <source>
        <dbReference type="ARBA" id="ARBA00023054"/>
    </source>
</evidence>